<dbReference type="AlphaFoldDB" id="A0A9P0BB27"/>
<proteinExistence type="inferred from homology"/>
<keyword evidence="3 4" id="KW-0802">TPR repeat</keyword>
<dbReference type="Gene3D" id="1.25.40.10">
    <property type="entry name" value="Tetratricopeptide repeat domain"/>
    <property type="match status" value="1"/>
</dbReference>
<feature type="repeat" description="TPR" evidence="4">
    <location>
        <begin position="147"/>
        <end position="180"/>
    </location>
</feature>
<evidence type="ECO:0000313" key="8">
    <source>
        <dbReference type="Proteomes" id="UP001154078"/>
    </source>
</evidence>
<evidence type="ECO:0000256" key="3">
    <source>
        <dbReference type="ARBA" id="ARBA00022803"/>
    </source>
</evidence>
<sequence length="277" mass="32231">MFNLKDDIESLRLWRENIDRKSREIIKLWQSTIEDNLENLGNEKFVVLEQACVAALDTYELNVAKRCIQLLNSAFPNSIRVRTLEAMWFEVDEKYEEAMHILENIIKQDSTNSAARKRKIAILKAQGKSIEAIKELTDYLKIYMADIEAWQELSELYLNENEFNKAAFCVEELIIHNPHNHLLHQRYADIKYSQGGQENIEIAKNYYCQALKLNPNNIRALYGVYLTGTHTSITKNAQKKKDSSKLVEWSVKEIEKRYSKVSSPLSDLEERLAALEV</sequence>
<protein>
    <recommendedName>
        <fullName evidence="5">ER membrane protein complex subunit 2</fullName>
    </recommendedName>
</protein>
<feature type="domain" description="EMC2 TPR-like" evidence="6">
    <location>
        <begin position="83"/>
        <end position="190"/>
    </location>
</feature>
<keyword evidence="8" id="KW-1185">Reference proteome</keyword>
<evidence type="ECO:0000256" key="1">
    <source>
        <dbReference type="ARBA" id="ARBA00010361"/>
    </source>
</evidence>
<dbReference type="EMBL" id="OV121137">
    <property type="protein sequence ID" value="CAH0559231.1"/>
    <property type="molecule type" value="Genomic_DNA"/>
</dbReference>
<keyword evidence="2" id="KW-0677">Repeat</keyword>
<evidence type="ECO:0000256" key="2">
    <source>
        <dbReference type="ARBA" id="ARBA00022737"/>
    </source>
</evidence>
<evidence type="ECO:0000313" key="7">
    <source>
        <dbReference type="EMBL" id="CAH0559231.1"/>
    </source>
</evidence>
<comment type="subunit">
    <text evidence="5">Component of the ER membrane protein complex (EMC).</text>
</comment>
<gene>
    <name evidence="7" type="ORF">MELIAE_LOCUS9358</name>
</gene>
<dbReference type="Pfam" id="PF22890">
    <property type="entry name" value="TPR_EMC2"/>
    <property type="match status" value="1"/>
</dbReference>
<organism evidence="7 8">
    <name type="scientific">Brassicogethes aeneus</name>
    <name type="common">Rape pollen beetle</name>
    <name type="synonym">Meligethes aeneus</name>
    <dbReference type="NCBI Taxonomy" id="1431903"/>
    <lineage>
        <taxon>Eukaryota</taxon>
        <taxon>Metazoa</taxon>
        <taxon>Ecdysozoa</taxon>
        <taxon>Arthropoda</taxon>
        <taxon>Hexapoda</taxon>
        <taxon>Insecta</taxon>
        <taxon>Pterygota</taxon>
        <taxon>Neoptera</taxon>
        <taxon>Endopterygota</taxon>
        <taxon>Coleoptera</taxon>
        <taxon>Polyphaga</taxon>
        <taxon>Cucujiformia</taxon>
        <taxon>Nitidulidae</taxon>
        <taxon>Meligethinae</taxon>
        <taxon>Brassicogethes</taxon>
    </lineage>
</organism>
<dbReference type="InterPro" id="IPR055217">
    <property type="entry name" value="TPR_EMC2"/>
</dbReference>
<evidence type="ECO:0000256" key="4">
    <source>
        <dbReference type="PROSITE-ProRule" id="PRU00339"/>
    </source>
</evidence>
<dbReference type="InterPro" id="IPR019734">
    <property type="entry name" value="TPR_rpt"/>
</dbReference>
<dbReference type="PROSITE" id="PS50005">
    <property type="entry name" value="TPR"/>
    <property type="match status" value="1"/>
</dbReference>
<dbReference type="InterPro" id="IPR011990">
    <property type="entry name" value="TPR-like_helical_dom_sf"/>
</dbReference>
<comment type="similarity">
    <text evidence="1 5">Belongs to the EMC2 family.</text>
</comment>
<comment type="function">
    <text evidence="5">Part of the endoplasmic reticulum membrane protein complex (EMC) that enables the energy-independent insertion into endoplasmic reticulum membranes of newly synthesized membrane proteins.</text>
</comment>
<reference evidence="7" key="1">
    <citation type="submission" date="2021-12" db="EMBL/GenBank/DDBJ databases">
        <authorList>
            <person name="King R."/>
        </authorList>
    </citation>
    <scope>NUCLEOTIDE SEQUENCE</scope>
</reference>
<keyword evidence="5" id="KW-0472">Membrane</keyword>
<dbReference type="SMART" id="SM00028">
    <property type="entry name" value="TPR"/>
    <property type="match status" value="3"/>
</dbReference>
<dbReference type="Proteomes" id="UP001154078">
    <property type="component" value="Chromosome 6"/>
</dbReference>
<name>A0A9P0BB27_BRAAE</name>
<dbReference type="SUPFAM" id="SSF48452">
    <property type="entry name" value="TPR-like"/>
    <property type="match status" value="1"/>
</dbReference>
<dbReference type="GO" id="GO:0072546">
    <property type="term" value="C:EMC complex"/>
    <property type="evidence" value="ECO:0007669"/>
    <property type="project" value="UniProtKB-UniRule"/>
</dbReference>
<keyword evidence="5" id="KW-0256">Endoplasmic reticulum</keyword>
<accession>A0A9P0BB27</accession>
<evidence type="ECO:0000256" key="5">
    <source>
        <dbReference type="RuleBase" id="RU367091"/>
    </source>
</evidence>
<dbReference type="OrthoDB" id="124397at2759"/>
<comment type="subcellular location">
    <subcellularLocation>
        <location evidence="5">Endoplasmic reticulum membrane</location>
        <topology evidence="5">Peripheral membrane protein</topology>
        <orientation evidence="5">Cytoplasmic side</orientation>
    </subcellularLocation>
</comment>
<dbReference type="PANTHER" id="PTHR12760">
    <property type="entry name" value="TETRATRICOPEPTIDE REPEAT PROTEIN"/>
    <property type="match status" value="1"/>
</dbReference>
<dbReference type="InterPro" id="IPR039856">
    <property type="entry name" value="EMC2-like"/>
</dbReference>
<evidence type="ECO:0000259" key="6">
    <source>
        <dbReference type="Pfam" id="PF22890"/>
    </source>
</evidence>